<name>A0ABU0W9N9_9GAMM</name>
<proteinExistence type="predicted"/>
<comment type="caution">
    <text evidence="1">The sequence shown here is derived from an EMBL/GenBank/DDBJ whole genome shotgun (WGS) entry which is preliminary data.</text>
</comment>
<dbReference type="InterPro" id="IPR027417">
    <property type="entry name" value="P-loop_NTPase"/>
</dbReference>
<evidence type="ECO:0000313" key="1">
    <source>
        <dbReference type="EMBL" id="MDQ2070150.1"/>
    </source>
</evidence>
<dbReference type="Proteomes" id="UP001239019">
    <property type="component" value="Unassembled WGS sequence"/>
</dbReference>
<protein>
    <submittedName>
        <fullName evidence="1">Sulfotransferase family protein</fullName>
    </submittedName>
</protein>
<gene>
    <name evidence="1" type="ORF">RBH19_09700</name>
</gene>
<accession>A0ABU0W9N9</accession>
<dbReference type="SUPFAM" id="SSF52540">
    <property type="entry name" value="P-loop containing nucleoside triphosphate hydrolases"/>
    <property type="match status" value="1"/>
</dbReference>
<evidence type="ECO:0000313" key="2">
    <source>
        <dbReference type="Proteomes" id="UP001239019"/>
    </source>
</evidence>
<keyword evidence="2" id="KW-1185">Reference proteome</keyword>
<sequence>MTRELNQIPKTVSDAIEESLALVEAEYGTDAARRQAESESLPSLLEECEAWRQEVESEHPEPIRMVHHFACTGGTLISKCLASLPNAWLLSEVDPLSELYKPPGRFSPTDFINLIRNSTREAPADLLQDIFMASLGVTARSAINRGLRLIIRDHTHSHYCTGSEVKARPTIADIVARERRTISIVTTRDPVDSYVSLVKNEWLHFEPGSVDEYAARYMKFLEDYKHAKLVRYEEFVQWPEMVMRQMADELEMPYDDCFMDVFNVYDLSGDSGRSGREICARPRQEIPEEICSSMTNSKNFQLLRHRLGYG</sequence>
<dbReference type="Gene3D" id="3.40.50.300">
    <property type="entry name" value="P-loop containing nucleotide triphosphate hydrolases"/>
    <property type="match status" value="1"/>
</dbReference>
<dbReference type="EMBL" id="JAVDDT010000006">
    <property type="protein sequence ID" value="MDQ2070150.1"/>
    <property type="molecule type" value="Genomic_DNA"/>
</dbReference>
<reference evidence="1 2" key="1">
    <citation type="submission" date="2023-08" db="EMBL/GenBank/DDBJ databases">
        <title>Whole-genome sequencing of halo(alkali)philic microorganisms from hypersaline lakes.</title>
        <authorList>
            <person name="Sorokin D.Y."/>
            <person name="Abbas B."/>
            <person name="Merkel A.Y."/>
        </authorList>
    </citation>
    <scope>NUCLEOTIDE SEQUENCE [LARGE SCALE GENOMIC DNA]</scope>
    <source>
        <strain evidence="1 2">AB-CW4</strain>
    </source>
</reference>
<dbReference type="RefSeq" id="WP_306728648.1">
    <property type="nucleotide sequence ID" value="NZ_JAVDDT010000006.1"/>
</dbReference>
<organism evidence="1 2">
    <name type="scientific">Natronospira bacteriovora</name>
    <dbReference type="NCBI Taxonomy" id="3069753"/>
    <lineage>
        <taxon>Bacteria</taxon>
        <taxon>Pseudomonadati</taxon>
        <taxon>Pseudomonadota</taxon>
        <taxon>Gammaproteobacteria</taxon>
        <taxon>Natronospirales</taxon>
        <taxon>Natronospiraceae</taxon>
        <taxon>Natronospira</taxon>
    </lineage>
</organism>